<dbReference type="AlphaFoldDB" id="A0A1H6ARG7"/>
<gene>
    <name evidence="2" type="ORF">SAMN04488130_11828</name>
</gene>
<dbReference type="PANTHER" id="PTHR37833:SF1">
    <property type="entry name" value="SIGNAL PEPTIDE PROTEIN"/>
    <property type="match status" value="1"/>
</dbReference>
<evidence type="ECO:0008006" key="4">
    <source>
        <dbReference type="Google" id="ProtNLM"/>
    </source>
</evidence>
<keyword evidence="3" id="KW-1185">Reference proteome</keyword>
<protein>
    <recommendedName>
        <fullName evidence="4">DUF1573 domain-containing protein</fullName>
    </recommendedName>
</protein>
<evidence type="ECO:0000313" key="3">
    <source>
        <dbReference type="Proteomes" id="UP000236737"/>
    </source>
</evidence>
<evidence type="ECO:0000256" key="1">
    <source>
        <dbReference type="SAM" id="SignalP"/>
    </source>
</evidence>
<dbReference type="RefSeq" id="WP_104000953.1">
    <property type="nucleotide sequence ID" value="NZ_FNVP01000018.1"/>
</dbReference>
<dbReference type="Proteomes" id="UP000236737">
    <property type="component" value="Unassembled WGS sequence"/>
</dbReference>
<dbReference type="EMBL" id="FNVP01000018">
    <property type="protein sequence ID" value="SEG50376.1"/>
    <property type="molecule type" value="Genomic_DNA"/>
</dbReference>
<dbReference type="Gene3D" id="2.60.40.10">
    <property type="entry name" value="Immunoglobulins"/>
    <property type="match status" value="1"/>
</dbReference>
<reference evidence="3" key="1">
    <citation type="submission" date="2016-10" db="EMBL/GenBank/DDBJ databases">
        <authorList>
            <person name="Varghese N."/>
            <person name="Submissions S."/>
        </authorList>
    </citation>
    <scope>NUCLEOTIDE SEQUENCE [LARGE SCALE GENOMIC DNA]</scope>
    <source>
        <strain evidence="3">CGMCC 1.9230</strain>
    </source>
</reference>
<organism evidence="2 3">
    <name type="scientific">Flavobacterium urumqiense</name>
    <dbReference type="NCBI Taxonomy" id="935224"/>
    <lineage>
        <taxon>Bacteria</taxon>
        <taxon>Pseudomonadati</taxon>
        <taxon>Bacteroidota</taxon>
        <taxon>Flavobacteriia</taxon>
        <taxon>Flavobacteriales</taxon>
        <taxon>Flavobacteriaceae</taxon>
        <taxon>Flavobacterium</taxon>
    </lineage>
</organism>
<dbReference type="Pfam" id="PF07610">
    <property type="entry name" value="DUF1573"/>
    <property type="match status" value="1"/>
</dbReference>
<name>A0A1H6ARG7_9FLAO</name>
<evidence type="ECO:0000313" key="2">
    <source>
        <dbReference type="EMBL" id="SEG50376.1"/>
    </source>
</evidence>
<dbReference type="OrthoDB" id="826619at2"/>
<dbReference type="PANTHER" id="PTHR37833">
    <property type="entry name" value="LIPOPROTEIN-RELATED"/>
    <property type="match status" value="1"/>
</dbReference>
<accession>A0A1H6ARG7</accession>
<keyword evidence="1" id="KW-0732">Signal</keyword>
<dbReference type="InterPro" id="IPR011467">
    <property type="entry name" value="DUF1573"/>
</dbReference>
<feature type="signal peptide" evidence="1">
    <location>
        <begin position="1"/>
        <end position="19"/>
    </location>
</feature>
<sequence length="129" mass="13843">MKKIITLMAILLVSSVVFAQSGAKIDFSAKDNTIDYGKVSKSSDNGIRVFEFTNTGNSPLIITSIQSTANCTILSSTKDAILPGKKGKIEIKYNMTAGPIRKTITVESNAVNYDEGRVALKIKGEVLAN</sequence>
<proteinExistence type="predicted"/>
<feature type="chain" id="PRO_5009293029" description="DUF1573 domain-containing protein" evidence="1">
    <location>
        <begin position="20"/>
        <end position="129"/>
    </location>
</feature>
<dbReference type="InterPro" id="IPR013783">
    <property type="entry name" value="Ig-like_fold"/>
</dbReference>